<sequence length="713" mass="80619">MTYLREMGITPILQRQQDIQQYVGYAQTAYFGGRTSAHIRKVAVPVVYTDFLSMYPTVNSLMNLWQFVIAREIKFVDHCHGEIIQFLEQLTEVHLFLPETWKQLTAFVRVIPDGDVLPTRGRYSSASNDWQVAVNHLYANSPDDSLWFSLPDVVASVILTGKIPKIIDAFRIEASKEILQGLKPTKLRGKIKIDPKKQDFFKVVIEERKRVALRQDLSPIEIERMDKALKVLANSTSYGIYGQMDRRERGRKLSVQCHGIDLDPYCCQVENPEEPGEFCFPPLASLITGAARLMIALLENCVTKLGGTYAMEDTDSMAIVATENGNLVPCEGGPLKLRDGSQGIKTISRAEVKGLAKRFESLNPYDREAVSGSILKIEECNFDPTTGGQREIWCLAISAKRYALFIKDTAGMPSLLRKGKNSSKDHWSEHGLGYLLNPSDLESEDRNWIAQIWQSIISNRLGIKTAKVDFENIPAIGRVTITSPAILEPLSDLNASKKYQDQIKPFNFLLTCHVSPLGYPLAAIPERFHLIAPFELNSSKWLRMNWINQYSGKQFKITTQKNFSSRTTARVKTYGDVIADYEHHPESKCADVNGNICDKKTVGLLYRRHVCIGEIIPIGKESNSLEEVDAGLIHSFESVYTTYPDDSRDAWEKFWPTLKGFTLAHLMSETGLSRRMIQKARNGQVRPHARNKVLLMNIGNQRSDWDQHAKSDL</sequence>
<keyword evidence="2" id="KW-1185">Reference proteome</keyword>
<accession>A0ACC5NUZ5</accession>
<evidence type="ECO:0000313" key="1">
    <source>
        <dbReference type="EMBL" id="MBB5338395.1"/>
    </source>
</evidence>
<name>A0ACC5NUZ5_9BACT</name>
<reference evidence="1" key="1">
    <citation type="submission" date="2020-08" db="EMBL/GenBank/DDBJ databases">
        <title>Genomic Encyclopedia of Type Strains, Phase IV (KMG-V): Genome sequencing to study the core and pangenomes of soil and plant-associated prokaryotes.</title>
        <authorList>
            <person name="Whitman W."/>
        </authorList>
    </citation>
    <scope>NUCLEOTIDE SEQUENCE</scope>
    <source>
        <strain evidence="1">M8UP15</strain>
    </source>
</reference>
<proteinExistence type="predicted"/>
<protein>
    <submittedName>
        <fullName evidence="1">Uncharacterized protein</fullName>
    </submittedName>
</protein>
<comment type="caution">
    <text evidence="1">The sequence shown here is derived from an EMBL/GenBank/DDBJ whole genome shotgun (WGS) entry which is preliminary data.</text>
</comment>
<dbReference type="EMBL" id="JACHEA010000001">
    <property type="protein sequence ID" value="MBB5338395.1"/>
    <property type="molecule type" value="Genomic_DNA"/>
</dbReference>
<evidence type="ECO:0000313" key="2">
    <source>
        <dbReference type="Proteomes" id="UP000569005"/>
    </source>
</evidence>
<gene>
    <name evidence="1" type="ORF">HDF13_000728</name>
</gene>
<organism evidence="1 2">
    <name type="scientific">Tunturiibacter gelidiferens</name>
    <dbReference type="NCBI Taxonomy" id="3069689"/>
    <lineage>
        <taxon>Bacteria</taxon>
        <taxon>Pseudomonadati</taxon>
        <taxon>Acidobacteriota</taxon>
        <taxon>Terriglobia</taxon>
        <taxon>Terriglobales</taxon>
        <taxon>Acidobacteriaceae</taxon>
        <taxon>Tunturiibacter</taxon>
    </lineage>
</organism>
<dbReference type="Proteomes" id="UP000569005">
    <property type="component" value="Unassembled WGS sequence"/>
</dbReference>